<sequence length="173" mass="19121">MENLMKMRMLSLALTAAAVVCACSVRQGRAQAPTLVLAVAEIHYVDTSGEVIDQSADHRRRLREFEAALRSDLVASGKIANAALECPPNACSVGDIHDGQLLGKAKEAGATHLLIGRFHKMSTLIQQAKFDVIDVKARKVVFYRYISFRGDNDAAWRRAESFLARQILDHGEW</sequence>
<proteinExistence type="predicted"/>
<dbReference type="Proteomes" id="UP001364224">
    <property type="component" value="Unassembled WGS sequence"/>
</dbReference>
<dbReference type="PROSITE" id="PS51257">
    <property type="entry name" value="PROKAR_LIPOPROTEIN"/>
    <property type="match status" value="1"/>
</dbReference>
<keyword evidence="3" id="KW-1185">Reference proteome</keyword>
<feature type="chain" id="PRO_5047024335" description="DUF2380 domain-containing protein" evidence="1">
    <location>
        <begin position="23"/>
        <end position="173"/>
    </location>
</feature>
<comment type="caution">
    <text evidence="2">The sequence shown here is derived from an EMBL/GenBank/DDBJ whole genome shotgun (WGS) entry which is preliminary data.</text>
</comment>
<organism evidence="2 3">
    <name type="scientific">Bradyrhizobium algeriense</name>
    <dbReference type="NCBI Taxonomy" id="634784"/>
    <lineage>
        <taxon>Bacteria</taxon>
        <taxon>Pseudomonadati</taxon>
        <taxon>Pseudomonadota</taxon>
        <taxon>Alphaproteobacteria</taxon>
        <taxon>Hyphomicrobiales</taxon>
        <taxon>Nitrobacteraceae</taxon>
        <taxon>Bradyrhizobium</taxon>
    </lineage>
</organism>
<dbReference type="Pfam" id="PF11684">
    <property type="entry name" value="DUF3280"/>
    <property type="match status" value="1"/>
</dbReference>
<evidence type="ECO:0000313" key="2">
    <source>
        <dbReference type="EMBL" id="MEH2558676.1"/>
    </source>
</evidence>
<feature type="signal peptide" evidence="1">
    <location>
        <begin position="1"/>
        <end position="22"/>
    </location>
</feature>
<reference evidence="2 3" key="1">
    <citation type="submission" date="2024-02" db="EMBL/GenBank/DDBJ databases">
        <title>Adaptive strategies in a cosmopolitan and abundant soil bacterium.</title>
        <authorList>
            <person name="Carini P."/>
        </authorList>
    </citation>
    <scope>NUCLEOTIDE SEQUENCE [LARGE SCALE GENOMIC DNA]</scope>
    <source>
        <strain evidence="2 3">AZCC 1608</strain>
    </source>
</reference>
<name>A0ABU8BJE6_9BRAD</name>
<protein>
    <recommendedName>
        <fullName evidence="4">DUF2380 domain-containing protein</fullName>
    </recommendedName>
</protein>
<evidence type="ECO:0000256" key="1">
    <source>
        <dbReference type="SAM" id="SignalP"/>
    </source>
</evidence>
<evidence type="ECO:0000313" key="3">
    <source>
        <dbReference type="Proteomes" id="UP001364224"/>
    </source>
</evidence>
<dbReference type="EMBL" id="JAZHRV010000001">
    <property type="protein sequence ID" value="MEH2558676.1"/>
    <property type="molecule type" value="Genomic_DNA"/>
</dbReference>
<gene>
    <name evidence="2" type="ORF">V1286_006205</name>
</gene>
<keyword evidence="1" id="KW-0732">Signal</keyword>
<dbReference type="InterPro" id="IPR021698">
    <property type="entry name" value="DUF3280"/>
</dbReference>
<evidence type="ECO:0008006" key="4">
    <source>
        <dbReference type="Google" id="ProtNLM"/>
    </source>
</evidence>
<accession>A0ABU8BJE6</accession>